<reference evidence="2" key="1">
    <citation type="submission" date="2015-11" db="EMBL/GenBank/DDBJ databases">
        <authorList>
            <person name="Varghese N."/>
        </authorList>
    </citation>
    <scope>NUCLEOTIDE SEQUENCE [LARGE SCALE GENOMIC DNA]</scope>
    <source>
        <strain evidence="2">DSM 45899</strain>
    </source>
</reference>
<evidence type="ECO:0000313" key="2">
    <source>
        <dbReference type="Proteomes" id="UP000198802"/>
    </source>
</evidence>
<dbReference type="Proteomes" id="UP000198802">
    <property type="component" value="Unassembled WGS sequence"/>
</dbReference>
<accession>A0A0S4R0Q0</accession>
<name>A0A0S4R0Q0_9ACTN</name>
<dbReference type="RefSeq" id="WP_054568066.1">
    <property type="nucleotide sequence ID" value="NZ_FAOZ01000056.1"/>
</dbReference>
<evidence type="ECO:0000313" key="1">
    <source>
        <dbReference type="EMBL" id="CUU61097.1"/>
    </source>
</evidence>
<dbReference type="EMBL" id="FAOZ01000056">
    <property type="protein sequence ID" value="CUU61097.1"/>
    <property type="molecule type" value="Genomic_DNA"/>
</dbReference>
<organism evidence="1 2">
    <name type="scientific">Parafrankia irregularis</name>
    <dbReference type="NCBI Taxonomy" id="795642"/>
    <lineage>
        <taxon>Bacteria</taxon>
        <taxon>Bacillati</taxon>
        <taxon>Actinomycetota</taxon>
        <taxon>Actinomycetes</taxon>
        <taxon>Frankiales</taxon>
        <taxon>Frankiaceae</taxon>
        <taxon>Parafrankia</taxon>
    </lineage>
</organism>
<dbReference type="AlphaFoldDB" id="A0A0S4R0Q0"/>
<gene>
    <name evidence="1" type="ORF">Ga0074812_1569</name>
</gene>
<proteinExistence type="predicted"/>
<protein>
    <recommendedName>
        <fullName evidence="3">Four helix bundle protein</fullName>
    </recommendedName>
</protein>
<evidence type="ECO:0008006" key="3">
    <source>
        <dbReference type="Google" id="ProtNLM"/>
    </source>
</evidence>
<keyword evidence="2" id="KW-1185">Reference proteome</keyword>
<sequence>MRRDRLSGWMTGEAVARIRSAQKSARDSWPPLERLASTFNDVNDDDFRALVKRVAVAMDDLDRYFVLLLMEARRRGVG</sequence>